<evidence type="ECO:0000256" key="7">
    <source>
        <dbReference type="SAM" id="Phobius"/>
    </source>
</evidence>
<evidence type="ECO:0000313" key="10">
    <source>
        <dbReference type="Proteomes" id="UP001530400"/>
    </source>
</evidence>
<evidence type="ECO:0000256" key="6">
    <source>
        <dbReference type="SAM" id="MobiDB-lite"/>
    </source>
</evidence>
<evidence type="ECO:0000256" key="4">
    <source>
        <dbReference type="ARBA" id="ARBA00022833"/>
    </source>
</evidence>
<dbReference type="Proteomes" id="UP001530400">
    <property type="component" value="Unassembled WGS sequence"/>
</dbReference>
<evidence type="ECO:0000313" key="9">
    <source>
        <dbReference type="EMBL" id="KAL3778660.1"/>
    </source>
</evidence>
<keyword evidence="5 7" id="KW-0472">Membrane</keyword>
<feature type="compositionally biased region" description="Low complexity" evidence="6">
    <location>
        <begin position="13"/>
        <end position="22"/>
    </location>
</feature>
<evidence type="ECO:0000259" key="8">
    <source>
        <dbReference type="PROSITE" id="PS51837"/>
    </source>
</evidence>
<evidence type="ECO:0000256" key="5">
    <source>
        <dbReference type="ARBA" id="ARBA00023136"/>
    </source>
</evidence>
<feature type="compositionally biased region" description="Low complexity" evidence="6">
    <location>
        <begin position="85"/>
        <end position="104"/>
    </location>
</feature>
<reference evidence="9 10" key="1">
    <citation type="submission" date="2024-10" db="EMBL/GenBank/DDBJ databases">
        <title>Updated reference genomes for cyclostephanoid diatoms.</title>
        <authorList>
            <person name="Roberts W.R."/>
            <person name="Alverson A.J."/>
        </authorList>
    </citation>
    <scope>NUCLEOTIDE SEQUENCE [LARGE SCALE GENOMIC DNA]</scope>
    <source>
        <strain evidence="9 10">AJA010-31</strain>
    </source>
</reference>
<feature type="domain" description="LITAF" evidence="8">
    <location>
        <begin position="105"/>
        <end position="187"/>
    </location>
</feature>
<accession>A0ABD3NR89</accession>
<dbReference type="GO" id="GO:0046872">
    <property type="term" value="F:metal ion binding"/>
    <property type="evidence" value="ECO:0007669"/>
    <property type="project" value="UniProtKB-KW"/>
</dbReference>
<dbReference type="PANTHER" id="PTHR23292:SF6">
    <property type="entry name" value="FI16602P1-RELATED"/>
    <property type="match status" value="1"/>
</dbReference>
<gene>
    <name evidence="9" type="ORF">ACHAWO_011647</name>
</gene>
<proteinExistence type="inferred from homology"/>
<name>A0ABD3NR89_9STRA</name>
<feature type="region of interest" description="Disordered" evidence="6">
    <location>
        <begin position="1"/>
        <end position="22"/>
    </location>
</feature>
<evidence type="ECO:0000256" key="3">
    <source>
        <dbReference type="ARBA" id="ARBA00022723"/>
    </source>
</evidence>
<protein>
    <recommendedName>
        <fullName evidence="8">LITAF domain-containing protein</fullName>
    </recommendedName>
</protein>
<dbReference type="GO" id="GO:0016020">
    <property type="term" value="C:membrane"/>
    <property type="evidence" value="ECO:0007669"/>
    <property type="project" value="UniProtKB-SubCell"/>
</dbReference>
<feature type="region of interest" description="Disordered" evidence="6">
    <location>
        <begin position="78"/>
        <end position="104"/>
    </location>
</feature>
<keyword evidence="3" id="KW-0479">Metal-binding</keyword>
<dbReference type="PANTHER" id="PTHR23292">
    <property type="entry name" value="LIPOPOLYSACCHARIDE-INDUCED TUMOR NECROSIS FACTOR-ALPHA FACTOR"/>
    <property type="match status" value="1"/>
</dbReference>
<dbReference type="EMBL" id="JALLPJ020000975">
    <property type="protein sequence ID" value="KAL3778660.1"/>
    <property type="molecule type" value="Genomic_DNA"/>
</dbReference>
<evidence type="ECO:0000256" key="1">
    <source>
        <dbReference type="ARBA" id="ARBA00004170"/>
    </source>
</evidence>
<feature type="transmembrane region" description="Helical" evidence="7">
    <location>
        <begin position="145"/>
        <end position="165"/>
    </location>
</feature>
<comment type="caution">
    <text evidence="9">The sequence shown here is derived from an EMBL/GenBank/DDBJ whole genome shotgun (WGS) entry which is preliminary data.</text>
</comment>
<comment type="similarity">
    <text evidence="2">Belongs to the CDIP1/LITAF family.</text>
</comment>
<evidence type="ECO:0000256" key="2">
    <source>
        <dbReference type="ARBA" id="ARBA00005975"/>
    </source>
</evidence>
<dbReference type="SMART" id="SM00714">
    <property type="entry name" value="LITAF"/>
    <property type="match status" value="1"/>
</dbReference>
<dbReference type="AlphaFoldDB" id="A0ABD3NR89"/>
<dbReference type="InterPro" id="IPR006629">
    <property type="entry name" value="LITAF"/>
</dbReference>
<dbReference type="PROSITE" id="PS51837">
    <property type="entry name" value="LITAF"/>
    <property type="match status" value="1"/>
</dbReference>
<dbReference type="Pfam" id="PF10601">
    <property type="entry name" value="zf-LITAF-like"/>
    <property type="match status" value="1"/>
</dbReference>
<organism evidence="9 10">
    <name type="scientific">Cyclotella atomus</name>
    <dbReference type="NCBI Taxonomy" id="382360"/>
    <lineage>
        <taxon>Eukaryota</taxon>
        <taxon>Sar</taxon>
        <taxon>Stramenopiles</taxon>
        <taxon>Ochrophyta</taxon>
        <taxon>Bacillariophyta</taxon>
        <taxon>Coscinodiscophyceae</taxon>
        <taxon>Thalassiosirophycidae</taxon>
        <taxon>Stephanodiscales</taxon>
        <taxon>Stephanodiscaceae</taxon>
        <taxon>Cyclotella</taxon>
    </lineage>
</organism>
<keyword evidence="7" id="KW-1133">Transmembrane helix</keyword>
<keyword evidence="7" id="KW-0812">Transmembrane</keyword>
<dbReference type="InterPro" id="IPR037519">
    <property type="entry name" value="LITAF_fam"/>
</dbReference>
<sequence length="192" mass="20347">MPPTITEKEDDAAPSAPSLSDSIPVVVAYAVPNDDLPAATTPPQQPPNLAVPQGMVAKTVNTKYADGREVTVTEFVPAAGNSNGTSANPTTANTNPTPSTSATASVPTNFIPRHDLGSAPVTFTCPFCAHAGPTRTRSDCGDCTWISVIILFLCCFPFFWVPFVCNNCKDTKHRCRNCGRIVGESRAECCNK</sequence>
<keyword evidence="4" id="KW-0862">Zinc</keyword>
<comment type="subcellular location">
    <subcellularLocation>
        <location evidence="1">Membrane</location>
        <topology evidence="1">Peripheral membrane protein</topology>
    </subcellularLocation>
</comment>
<keyword evidence="10" id="KW-1185">Reference proteome</keyword>